<comment type="caution">
    <text evidence="1">The sequence shown here is derived from an EMBL/GenBank/DDBJ whole genome shotgun (WGS) entry which is preliminary data.</text>
</comment>
<accession>A0ACB5SH28</accession>
<evidence type="ECO:0000313" key="1">
    <source>
        <dbReference type="EMBL" id="GME40739.1"/>
    </source>
</evidence>
<protein>
    <submittedName>
        <fullName evidence="1">Nitrous oxide reductase</fullName>
    </submittedName>
</protein>
<organism evidence="1 2">
    <name type="scientific">Neofusicoccum parvum</name>
    <dbReference type="NCBI Taxonomy" id="310453"/>
    <lineage>
        <taxon>Eukaryota</taxon>
        <taxon>Fungi</taxon>
        <taxon>Dikarya</taxon>
        <taxon>Ascomycota</taxon>
        <taxon>Pezizomycotina</taxon>
        <taxon>Dothideomycetes</taxon>
        <taxon>Dothideomycetes incertae sedis</taxon>
        <taxon>Botryosphaeriales</taxon>
        <taxon>Botryosphaeriaceae</taxon>
        <taxon>Neofusicoccum</taxon>
    </lineage>
</organism>
<reference evidence="1" key="1">
    <citation type="submission" date="2024-09" db="EMBL/GenBank/DDBJ databases">
        <title>Draft Genome Sequences of Neofusicoccum parvum.</title>
        <authorList>
            <person name="Ashida A."/>
            <person name="Camagna M."/>
            <person name="Tanaka A."/>
            <person name="Takemoto D."/>
        </authorList>
    </citation>
    <scope>NUCLEOTIDE SEQUENCE</scope>
    <source>
        <strain evidence="1">PPO83</strain>
    </source>
</reference>
<name>A0ACB5SH28_9PEZI</name>
<dbReference type="Proteomes" id="UP001165186">
    <property type="component" value="Unassembled WGS sequence"/>
</dbReference>
<evidence type="ECO:0000313" key="2">
    <source>
        <dbReference type="Proteomes" id="UP001165186"/>
    </source>
</evidence>
<proteinExistence type="predicted"/>
<gene>
    <name evidence="1" type="primary">g4941</name>
    <name evidence="1" type="ORF">NpPPO83_00004941</name>
</gene>
<keyword evidence="2" id="KW-1185">Reference proteome</keyword>
<sequence length="262" mass="27606">MMLSADGQRLWVAHKMLGAISIISTTTRRVVSILPTGPETNHPNFAVINATTHAFVTVAGEDATKVYRQPSAEQPPAYVSTIASTGAEPHGLWPSADNTRLYVVNEHSDTVDVVDLTAPSFPVVRTLRVGQEGQALIYVSGAVPAGADATRNLGAQGLDGRAPVVNKVVRVGGRANASALVTVRPEVGLDMFQVVGRSLRLNATYEVSAACVGCGGVRIPLLEFTASMPVPGEDGCATAPQVLGFFKFNGVYDVDSLQVHEK</sequence>
<dbReference type="EMBL" id="BSXG01000094">
    <property type="protein sequence ID" value="GME40739.1"/>
    <property type="molecule type" value="Genomic_DNA"/>
</dbReference>